<dbReference type="GO" id="GO:0030277">
    <property type="term" value="P:maintenance of gastrointestinal epithelium"/>
    <property type="evidence" value="ECO:0007669"/>
    <property type="project" value="TreeGrafter"/>
</dbReference>
<name>A0A8T2KHD4_9PIPI</name>
<dbReference type="EMBL" id="JAACNH010000001">
    <property type="protein sequence ID" value="KAG8453776.1"/>
    <property type="molecule type" value="Genomic_DNA"/>
</dbReference>
<evidence type="ECO:0000313" key="3">
    <source>
        <dbReference type="EMBL" id="KAG8453776.1"/>
    </source>
</evidence>
<keyword evidence="4" id="KW-1185">Reference proteome</keyword>
<gene>
    <name evidence="3" type="ORF">GDO86_000414</name>
</gene>
<feature type="compositionally biased region" description="Polar residues" evidence="1">
    <location>
        <begin position="569"/>
        <end position="586"/>
    </location>
</feature>
<feature type="compositionally biased region" description="Low complexity" evidence="1">
    <location>
        <begin position="857"/>
        <end position="868"/>
    </location>
</feature>
<feature type="region of interest" description="Disordered" evidence="1">
    <location>
        <begin position="329"/>
        <end position="372"/>
    </location>
</feature>
<feature type="region of interest" description="Disordered" evidence="1">
    <location>
        <begin position="109"/>
        <end position="129"/>
    </location>
</feature>
<protein>
    <recommendedName>
        <fullName evidence="2">DUF4592 domain-containing protein</fullName>
    </recommendedName>
</protein>
<feature type="region of interest" description="Disordered" evidence="1">
    <location>
        <begin position="1043"/>
        <end position="1062"/>
    </location>
</feature>
<comment type="caution">
    <text evidence="3">The sequence shown here is derived from an EMBL/GenBank/DDBJ whole genome shotgun (WGS) entry which is preliminary data.</text>
</comment>
<feature type="region of interest" description="Disordered" evidence="1">
    <location>
        <begin position="1016"/>
        <end position="1038"/>
    </location>
</feature>
<feature type="region of interest" description="Disordered" evidence="1">
    <location>
        <begin position="160"/>
        <end position="196"/>
    </location>
</feature>
<feature type="region of interest" description="Disordered" evidence="1">
    <location>
        <begin position="615"/>
        <end position="634"/>
    </location>
</feature>
<evidence type="ECO:0000256" key="1">
    <source>
        <dbReference type="SAM" id="MobiDB-lite"/>
    </source>
</evidence>
<sequence length="1142" mass="129171">MGTRAFSHESIFIPDGQAEDYQDIQALSQESIGGNVKTLQQHLAGNIRFGLRPDSISGRGMENLEVETSNCSPMEIAGEHDKGTHQKTDTMLPGSPGSFSAMNVAEHGQKTEEKVTPLKPSRSKRPLAGSGTIESINLDAVPRSVNRLDNSFAKHKLSIKPKNQRVSKKHRGMSQEYQSIEDAEYENESASSPKKSLDKDIFIPEQLSGHNLNKSDPIQSIRTEDQTVKNFPTLISKEEKHVKIMGQENRKEPNVEKRLEPTGAKHIHEITLLNEEEKQLQLEKEKREEEEEKNRQLQKQLEIKEQQRLEEGKRRRTEQILQELEEHRRQEELRLHEKEQKAIQQAEERRQEEERRRQEEQKRIEEQKQQEMQEELKRIEEQKQQEIKLLEKQTKQKNINNQNVELSNTADTILKDKVEAENGKMIAEVDQSKNIHKQSHQLLSEAQEQERSSEALRWQELDQRQRPYTFKVSSGEKQIIFQRVNLSPVTPSKEASVSTDAQDPKENKAIISPHTLPSALCVPHTAILVTGAQLCGTAVNLDQIKDSACKSLLGLTEEKKHLEFQITKAQIENQESKPSGSRTKGTLESLDSHSNLDEWTYIRSKILSKSENVSMLEKPKRNSHIHSDECKGEHHSNLRKTLSASAKFSITPAWQKFAEPTKAPEMTRDTLIIQSDMETTVAEVSSFSNSVAMPKSPERDVTCQETTINKKPDITEDSTEGFIFSKDLPSFLVPHPPQSPRRGQVESQTGLEAQVKNGMRKNDKSFINGEEKSPFGVKLRRTNYSLRFHSDPLNEQKRKKRYSAGDSIDSLPVSFSGANEKDPGNVSTRELSLTSLKVEKDTSNSLADLSFISSPLGSTSSSYIPSPSKARTVSKSPSVEKPSLAPKPSSPTPLHPVAPKLERSNLTDVSMERFDTSKLNSESLVECITSGPELQSPLSTSPSKNEDVESKDRKYSFPSISIPWRDKSEKRIEQISKDRPILQSRHSLDGTRLMEKAETDQPLWITLALQKQKGFREQQASREERRQAREAKQAEKLTKQNVGDGILPGEYRGRASSLQKPAEEKKCETIVTRLQRREQLQKSNTLPTSVTVEIADSVPALTKDIQKRFSTPDASPVSSEPAWLALAKRKSKAWSDCPQIIK</sequence>
<feature type="region of interest" description="Disordered" evidence="1">
    <location>
        <begin position="931"/>
        <end position="954"/>
    </location>
</feature>
<organism evidence="3 4">
    <name type="scientific">Hymenochirus boettgeri</name>
    <name type="common">Congo dwarf clawed frog</name>
    <dbReference type="NCBI Taxonomy" id="247094"/>
    <lineage>
        <taxon>Eukaryota</taxon>
        <taxon>Metazoa</taxon>
        <taxon>Chordata</taxon>
        <taxon>Craniata</taxon>
        <taxon>Vertebrata</taxon>
        <taxon>Euteleostomi</taxon>
        <taxon>Amphibia</taxon>
        <taxon>Batrachia</taxon>
        <taxon>Anura</taxon>
        <taxon>Pipoidea</taxon>
        <taxon>Pipidae</taxon>
        <taxon>Pipinae</taxon>
        <taxon>Hymenochirus</taxon>
    </lineage>
</organism>
<dbReference type="PANTHER" id="PTHR47574:SF3">
    <property type="entry name" value="CAPPING PROTEIN-INHIBITING REGULATOR OF ACTIN DYNAMICS"/>
    <property type="match status" value="1"/>
</dbReference>
<accession>A0A8T2KHD4</accession>
<feature type="region of interest" description="Disordered" evidence="1">
    <location>
        <begin position="857"/>
        <end position="908"/>
    </location>
</feature>
<proteinExistence type="predicted"/>
<dbReference type="InterPro" id="IPR052853">
    <property type="entry name" value="Actin_dynamics_regulator"/>
</dbReference>
<feature type="region of interest" description="Disordered" evidence="1">
    <location>
        <begin position="788"/>
        <end position="829"/>
    </location>
</feature>
<dbReference type="GO" id="GO:2000813">
    <property type="term" value="P:negative regulation of barbed-end actin filament capping"/>
    <property type="evidence" value="ECO:0007669"/>
    <property type="project" value="TreeGrafter"/>
</dbReference>
<dbReference type="Pfam" id="PF15262">
    <property type="entry name" value="DUF4592"/>
    <property type="match status" value="1"/>
</dbReference>
<feature type="compositionally biased region" description="Basic and acidic residues" evidence="1">
    <location>
        <begin position="944"/>
        <end position="954"/>
    </location>
</feature>
<evidence type="ECO:0000259" key="2">
    <source>
        <dbReference type="Pfam" id="PF15262"/>
    </source>
</evidence>
<dbReference type="AlphaFoldDB" id="A0A8T2KHD4"/>
<reference evidence="3" key="1">
    <citation type="thesis" date="2020" institute="ProQuest LLC" country="789 East Eisenhower Parkway, Ann Arbor, MI, USA">
        <title>Comparative Genomics and Chromosome Evolution.</title>
        <authorList>
            <person name="Mudd A.B."/>
        </authorList>
    </citation>
    <scope>NUCLEOTIDE SEQUENCE</scope>
    <source>
        <strain evidence="3">Female2</strain>
        <tissue evidence="3">Blood</tissue>
    </source>
</reference>
<feature type="compositionally biased region" description="Basic and acidic residues" evidence="1">
    <location>
        <begin position="281"/>
        <end position="313"/>
    </location>
</feature>
<dbReference type="Proteomes" id="UP000812440">
    <property type="component" value="Chromosome 1"/>
</dbReference>
<evidence type="ECO:0000313" key="4">
    <source>
        <dbReference type="Proteomes" id="UP000812440"/>
    </source>
</evidence>
<feature type="region of interest" description="Disordered" evidence="1">
    <location>
        <begin position="569"/>
        <end position="589"/>
    </location>
</feature>
<dbReference type="InterPro" id="IPR028030">
    <property type="entry name" value="DUF4592"/>
</dbReference>
<feature type="compositionally biased region" description="Polar residues" evidence="1">
    <location>
        <begin position="932"/>
        <end position="943"/>
    </location>
</feature>
<feature type="compositionally biased region" description="Basic and acidic residues" evidence="1">
    <location>
        <begin position="617"/>
        <end position="634"/>
    </location>
</feature>
<dbReference type="PANTHER" id="PTHR47574">
    <property type="entry name" value="CANCER-RELATED REGULATOR OF ACTIN DYNAMICS"/>
    <property type="match status" value="1"/>
</dbReference>
<feature type="compositionally biased region" description="Basic residues" evidence="1">
    <location>
        <begin position="160"/>
        <end position="172"/>
    </location>
</feature>
<feature type="region of interest" description="Disordered" evidence="1">
    <location>
        <begin position="281"/>
        <end position="317"/>
    </location>
</feature>
<dbReference type="OrthoDB" id="9905722at2759"/>
<feature type="domain" description="DUF4592" evidence="2">
    <location>
        <begin position="46"/>
        <end position="169"/>
    </location>
</feature>